<keyword evidence="8" id="KW-0342">GTP-binding</keyword>
<accession>A0A2S5CSB0</accession>
<comment type="catalytic activity">
    <reaction evidence="9">
        <text>L-threonyl-[protein] + ATP = O-phospho-L-threonyl-[protein] + ADP + H(+)</text>
        <dbReference type="Rhea" id="RHEA:46608"/>
        <dbReference type="Rhea" id="RHEA-COMP:11060"/>
        <dbReference type="Rhea" id="RHEA-COMP:11605"/>
        <dbReference type="ChEBI" id="CHEBI:15378"/>
        <dbReference type="ChEBI" id="CHEBI:30013"/>
        <dbReference type="ChEBI" id="CHEBI:30616"/>
        <dbReference type="ChEBI" id="CHEBI:61977"/>
        <dbReference type="ChEBI" id="CHEBI:456216"/>
        <dbReference type="EC" id="2.7.11.1"/>
    </reaction>
</comment>
<dbReference type="GO" id="GO:0005524">
    <property type="term" value="F:ATP binding"/>
    <property type="evidence" value="ECO:0007669"/>
    <property type="project" value="UniProtKB-KW"/>
</dbReference>
<evidence type="ECO:0000313" key="13">
    <source>
        <dbReference type="EMBL" id="POZ53622.1"/>
    </source>
</evidence>
<dbReference type="AlphaFoldDB" id="A0A2S5CSB0"/>
<dbReference type="Gene3D" id="3.40.50.300">
    <property type="entry name" value="P-loop containing nucleotide triphosphate hydrolases"/>
    <property type="match status" value="1"/>
</dbReference>
<dbReference type="Gene3D" id="1.10.10.10">
    <property type="entry name" value="Winged helix-like DNA-binding domain superfamily/Winged helix DNA-binding domain"/>
    <property type="match status" value="1"/>
</dbReference>
<gene>
    <name evidence="13" type="ORF">AADEFJLK_00657</name>
</gene>
<dbReference type="Pfam" id="PF12799">
    <property type="entry name" value="LRR_4"/>
    <property type="match status" value="1"/>
</dbReference>
<dbReference type="PANTHER" id="PTHR12904">
    <property type="match status" value="1"/>
</dbReference>
<comment type="caution">
    <text evidence="13">The sequence shown here is derived from an EMBL/GenBank/DDBJ whole genome shotgun (WGS) entry which is preliminary data.</text>
</comment>
<dbReference type="PANTHER" id="PTHR12904:SF23">
    <property type="entry name" value="PROTEIN ZER-1 HOMOLOG"/>
    <property type="match status" value="1"/>
</dbReference>
<feature type="domain" description="TIR" evidence="11">
    <location>
        <begin position="958"/>
        <end position="1094"/>
    </location>
</feature>
<evidence type="ECO:0000256" key="4">
    <source>
        <dbReference type="ARBA" id="ARBA00022737"/>
    </source>
</evidence>
<reference evidence="13 14" key="1">
    <citation type="submission" date="2017-11" db="EMBL/GenBank/DDBJ databases">
        <title>Draft Genome Sequence of Methylobacter psychrotolerans Sph1T, an Obligate Methanotroph from Low-Temperature Environments.</title>
        <authorList>
            <person name="Oshkin I.Y."/>
            <person name="Miroshnikov K."/>
            <person name="Belova S.E."/>
            <person name="Korzhenkov A."/>
            <person name="Toshchakov S.V."/>
            <person name="Dedysh S.N."/>
        </authorList>
    </citation>
    <scope>NUCLEOTIDE SEQUENCE [LARGE SCALE GENOMIC DNA]</scope>
    <source>
        <strain evidence="13 14">Sph1</strain>
    </source>
</reference>
<dbReference type="Gene3D" id="1.10.10.2200">
    <property type="match status" value="1"/>
</dbReference>
<dbReference type="Gene3D" id="3.80.10.10">
    <property type="entry name" value="Ribonuclease Inhibitor"/>
    <property type="match status" value="2"/>
</dbReference>
<dbReference type="Gene3D" id="3.30.310.200">
    <property type="match status" value="1"/>
</dbReference>
<comment type="catalytic activity">
    <reaction evidence="10">
        <text>L-seryl-[protein] + ATP = O-phospho-L-seryl-[protein] + ADP + H(+)</text>
        <dbReference type="Rhea" id="RHEA:17989"/>
        <dbReference type="Rhea" id="RHEA-COMP:9863"/>
        <dbReference type="Rhea" id="RHEA-COMP:11604"/>
        <dbReference type="ChEBI" id="CHEBI:15378"/>
        <dbReference type="ChEBI" id="CHEBI:29999"/>
        <dbReference type="ChEBI" id="CHEBI:30616"/>
        <dbReference type="ChEBI" id="CHEBI:83421"/>
        <dbReference type="ChEBI" id="CHEBI:456216"/>
        <dbReference type="EC" id="2.7.11.1"/>
    </reaction>
</comment>
<protein>
    <recommendedName>
        <fullName evidence="1">non-specific serine/threonine protein kinase</fullName>
        <ecNumber evidence="1">2.7.11.1</ecNumber>
    </recommendedName>
</protein>
<dbReference type="Pfam" id="PF23598">
    <property type="entry name" value="LRR_14"/>
    <property type="match status" value="1"/>
</dbReference>
<dbReference type="InterPro" id="IPR032171">
    <property type="entry name" value="COR-A"/>
</dbReference>
<dbReference type="InterPro" id="IPR025875">
    <property type="entry name" value="Leu-rich_rpt_4"/>
</dbReference>
<dbReference type="PRINTS" id="PR00449">
    <property type="entry name" value="RASTRNSFRMNG"/>
</dbReference>
<keyword evidence="4" id="KW-0677">Repeat</keyword>
<keyword evidence="7" id="KW-0067">ATP-binding</keyword>
<dbReference type="Pfam" id="PF08477">
    <property type="entry name" value="Roc"/>
    <property type="match status" value="1"/>
</dbReference>
<dbReference type="SMART" id="SM00175">
    <property type="entry name" value="RAB"/>
    <property type="match status" value="1"/>
</dbReference>
<dbReference type="InterPro" id="IPR055414">
    <property type="entry name" value="LRR_R13L4/SHOC2-like"/>
</dbReference>
<organism evidence="13 14">
    <name type="scientific">Methylovulum psychrotolerans</name>
    <dbReference type="NCBI Taxonomy" id="1704499"/>
    <lineage>
        <taxon>Bacteria</taxon>
        <taxon>Pseudomonadati</taxon>
        <taxon>Pseudomonadota</taxon>
        <taxon>Gammaproteobacteria</taxon>
        <taxon>Methylococcales</taxon>
        <taxon>Methylococcaceae</taxon>
        <taxon>Methylovulum</taxon>
    </lineage>
</organism>
<evidence type="ECO:0000259" key="11">
    <source>
        <dbReference type="PROSITE" id="PS50104"/>
    </source>
</evidence>
<dbReference type="Pfam" id="PF13676">
    <property type="entry name" value="TIR_2"/>
    <property type="match status" value="1"/>
</dbReference>
<name>A0A2S5CSB0_9GAMM</name>
<keyword evidence="6" id="KW-0418">Kinase</keyword>
<dbReference type="EMBL" id="PGFZ01000001">
    <property type="protein sequence ID" value="POZ53622.1"/>
    <property type="molecule type" value="Genomic_DNA"/>
</dbReference>
<proteinExistence type="predicted"/>
<dbReference type="GO" id="GO:0016301">
    <property type="term" value="F:kinase activity"/>
    <property type="evidence" value="ECO:0007669"/>
    <property type="project" value="UniProtKB-KW"/>
</dbReference>
<evidence type="ECO:0000256" key="3">
    <source>
        <dbReference type="ARBA" id="ARBA00022679"/>
    </source>
</evidence>
<evidence type="ECO:0000256" key="6">
    <source>
        <dbReference type="ARBA" id="ARBA00022777"/>
    </source>
</evidence>
<evidence type="ECO:0000256" key="2">
    <source>
        <dbReference type="ARBA" id="ARBA00022614"/>
    </source>
</evidence>
<keyword evidence="3" id="KW-0808">Transferase</keyword>
<feature type="domain" description="Roc" evidence="12">
    <location>
        <begin position="470"/>
        <end position="638"/>
    </location>
</feature>
<dbReference type="InterPro" id="IPR020859">
    <property type="entry name" value="ROC"/>
</dbReference>
<dbReference type="InterPro" id="IPR036388">
    <property type="entry name" value="WH-like_DNA-bd_sf"/>
</dbReference>
<keyword evidence="5" id="KW-0547">Nucleotide-binding</keyword>
<dbReference type="InterPro" id="IPR057263">
    <property type="entry name" value="COR-B"/>
</dbReference>
<dbReference type="EC" id="2.7.11.1" evidence="1"/>
<dbReference type="SMART" id="SM00255">
    <property type="entry name" value="TIR"/>
    <property type="match status" value="1"/>
</dbReference>
<evidence type="ECO:0000256" key="5">
    <source>
        <dbReference type="ARBA" id="ARBA00022741"/>
    </source>
</evidence>
<dbReference type="InterPro" id="IPR035897">
    <property type="entry name" value="Toll_tir_struct_dom_sf"/>
</dbReference>
<evidence type="ECO:0000256" key="1">
    <source>
        <dbReference type="ARBA" id="ARBA00012513"/>
    </source>
</evidence>
<dbReference type="InterPro" id="IPR051341">
    <property type="entry name" value="Zyg-11_UBL_adapter"/>
</dbReference>
<dbReference type="PROSITE" id="PS51424">
    <property type="entry name" value="ROC"/>
    <property type="match status" value="1"/>
</dbReference>
<dbReference type="InterPro" id="IPR027417">
    <property type="entry name" value="P-loop_NTPase"/>
</dbReference>
<evidence type="ECO:0000313" key="14">
    <source>
        <dbReference type="Proteomes" id="UP000237423"/>
    </source>
</evidence>
<evidence type="ECO:0000256" key="8">
    <source>
        <dbReference type="ARBA" id="ARBA00023134"/>
    </source>
</evidence>
<evidence type="ECO:0000256" key="7">
    <source>
        <dbReference type="ARBA" id="ARBA00022840"/>
    </source>
</evidence>
<dbReference type="SUPFAM" id="SSF52058">
    <property type="entry name" value="L domain-like"/>
    <property type="match status" value="1"/>
</dbReference>
<dbReference type="InterPro" id="IPR032675">
    <property type="entry name" value="LRR_dom_sf"/>
</dbReference>
<dbReference type="SUPFAM" id="SSF52540">
    <property type="entry name" value="P-loop containing nucleoside triphosphate hydrolases"/>
    <property type="match status" value="1"/>
</dbReference>
<evidence type="ECO:0000259" key="12">
    <source>
        <dbReference type="PROSITE" id="PS51424"/>
    </source>
</evidence>
<dbReference type="Gene3D" id="3.40.50.10140">
    <property type="entry name" value="Toll/interleukin-1 receptor homology (TIR) domain"/>
    <property type="match status" value="1"/>
</dbReference>
<evidence type="ECO:0000256" key="10">
    <source>
        <dbReference type="ARBA" id="ARBA00048679"/>
    </source>
</evidence>
<dbReference type="PROSITE" id="PS50104">
    <property type="entry name" value="TIR"/>
    <property type="match status" value="1"/>
</dbReference>
<dbReference type="Pfam" id="PF25497">
    <property type="entry name" value="COR-B"/>
    <property type="match status" value="1"/>
</dbReference>
<dbReference type="Proteomes" id="UP000237423">
    <property type="component" value="Unassembled WGS sequence"/>
</dbReference>
<keyword evidence="2" id="KW-0433">Leucine-rich repeat</keyword>
<dbReference type="InterPro" id="IPR000157">
    <property type="entry name" value="TIR_dom"/>
</dbReference>
<evidence type="ECO:0000256" key="9">
    <source>
        <dbReference type="ARBA" id="ARBA00047899"/>
    </source>
</evidence>
<sequence length="1108" mass="121457">MSEEALRRIAENKQTQHFELDLSECDLIDLPAELLECVWVTKLSLRWSVELVDLSALSALSGLQHLDCSRTSVADLSALSALSGLQHLDCSGTSVADLSALSGLSNLQHLDCSGTSVADLSALSGLSNLQHLDCSRTSVADLSALSGLSNLQHLDCSSTSVADLSALSGLSNLQHLDCSRTSVADLSALSGLSNLQSIDCSSTSVADLSALSGLSNLQSIDCSSTSVADLSALSALSGLQHLNCSGTSVADLSALSGLSNLQHLDCSGTSVADLSALSGLSNLQHLDCSGTSVADLSALSGLSNLQHLDCSGTSVADLSTLSALSGLQHLNCSGTSVADLSVLSALSGLQSIDCSGTSVADLSTLSALSGLQSIDCSGTSVADLSALSALSGLQSIDCSGTSVADLSPIKYLIKDNVQVIESDSLLLRFVRSKYLSGIYVGDCPLICPPIEIAQDSPEAVVDYFEELGEDGRNLNEVKIIFLGEASAGKTSLVKQLMGEAFDLRESQTHGIRIRKVPFTMPDGDAVTAHLWDFGGQEVMHATHQFFLSQRSVYVLLLNSRNDDQAEKWLKHAESFGGRSPVLVVLNKIDENPSFEVERKSLQEKYPQIQGFFRLSCAENNHSGFVEFKEALRQQIDRSDTRRTPFPARWLAVKNHFADMTADYIEAAEFRRVCERHGVARPLSQDVLLQFLHDLGVVINFRNLQNFDTQILNPLWLTNGVYRIINSGLVAESGGLLKEADFDAVINDSRYQTNDTSEQAFHYPKHKLQYIVRVMQEFELCFMLDTQRYVVPQLLPANASDFQFDGAVLKFVIHFPDLLPSSVFPRLMVKLHTFIRGADRWRTGMVLHKPTVFQASARVRWDKEDQKLLLDVCGEERRRFLSFIRETVKEIVADFANLNFTELVPIPDGDAYKDYDELVCAEQDGEEEVYIKELRKRVKIADLLDGVEEAVMRDEEAQKPIKAFVSYSHADLEHLKALQAALSPLVRLEKLQLWDDRSIDAGTDWRETIFQHLAAADVVLCLVSPDFVKSDFCYQEEFSTALLEHNRGEKVIVPIRLRSTDWDGLRLRDIQGVPGVWVTSAGNKDEAWTEVSVALRRVLEQVKARKRAE</sequence>
<dbReference type="Pfam" id="PF16095">
    <property type="entry name" value="COR-A"/>
    <property type="match status" value="1"/>
</dbReference>
<dbReference type="SUPFAM" id="SSF52200">
    <property type="entry name" value="Toll/Interleukin receptor TIR domain"/>
    <property type="match status" value="1"/>
</dbReference>
<dbReference type="GO" id="GO:0007165">
    <property type="term" value="P:signal transduction"/>
    <property type="evidence" value="ECO:0007669"/>
    <property type="project" value="InterPro"/>
</dbReference>